<dbReference type="EMBL" id="GBRH01246940">
    <property type="protein sequence ID" value="JAD50955.1"/>
    <property type="molecule type" value="Transcribed_RNA"/>
</dbReference>
<accession>A0A0A9APT6</accession>
<protein>
    <submittedName>
        <fullName evidence="1">Uncharacterized protein</fullName>
    </submittedName>
</protein>
<reference evidence="1" key="1">
    <citation type="submission" date="2014-09" db="EMBL/GenBank/DDBJ databases">
        <authorList>
            <person name="Magalhaes I.L.F."/>
            <person name="Oliveira U."/>
            <person name="Santos F.R."/>
            <person name="Vidigal T.H.D.A."/>
            <person name="Brescovit A.D."/>
            <person name="Santos A.J."/>
        </authorList>
    </citation>
    <scope>NUCLEOTIDE SEQUENCE</scope>
    <source>
        <tissue evidence="1">Shoot tissue taken approximately 20 cm above the soil surface</tissue>
    </source>
</reference>
<sequence length="21" mass="2399">MPNNKVVSCLLRLVREGRKDA</sequence>
<proteinExistence type="predicted"/>
<reference evidence="1" key="2">
    <citation type="journal article" date="2015" name="Data Brief">
        <title>Shoot transcriptome of the giant reed, Arundo donax.</title>
        <authorList>
            <person name="Barrero R.A."/>
            <person name="Guerrero F.D."/>
            <person name="Moolhuijzen P."/>
            <person name="Goolsby J.A."/>
            <person name="Tidwell J."/>
            <person name="Bellgard S.E."/>
            <person name="Bellgard M.I."/>
        </authorList>
    </citation>
    <scope>NUCLEOTIDE SEQUENCE</scope>
    <source>
        <tissue evidence="1">Shoot tissue taken approximately 20 cm above the soil surface</tissue>
    </source>
</reference>
<name>A0A0A9APT6_ARUDO</name>
<dbReference type="AlphaFoldDB" id="A0A0A9APT6"/>
<evidence type="ECO:0000313" key="1">
    <source>
        <dbReference type="EMBL" id="JAD50955.1"/>
    </source>
</evidence>
<organism evidence="1">
    <name type="scientific">Arundo donax</name>
    <name type="common">Giant reed</name>
    <name type="synonym">Donax arundinaceus</name>
    <dbReference type="NCBI Taxonomy" id="35708"/>
    <lineage>
        <taxon>Eukaryota</taxon>
        <taxon>Viridiplantae</taxon>
        <taxon>Streptophyta</taxon>
        <taxon>Embryophyta</taxon>
        <taxon>Tracheophyta</taxon>
        <taxon>Spermatophyta</taxon>
        <taxon>Magnoliopsida</taxon>
        <taxon>Liliopsida</taxon>
        <taxon>Poales</taxon>
        <taxon>Poaceae</taxon>
        <taxon>PACMAD clade</taxon>
        <taxon>Arundinoideae</taxon>
        <taxon>Arundineae</taxon>
        <taxon>Arundo</taxon>
    </lineage>
</organism>